<evidence type="ECO:0000313" key="4">
    <source>
        <dbReference type="Proteomes" id="UP000184088"/>
    </source>
</evidence>
<dbReference type="SUPFAM" id="SSF64005">
    <property type="entry name" value="Undecaprenyl diphosphate synthase"/>
    <property type="match status" value="1"/>
</dbReference>
<dbReference type="Pfam" id="PF01255">
    <property type="entry name" value="Prenyltransf"/>
    <property type="match status" value="1"/>
</dbReference>
<name>A0A1M4XJ86_9THEO</name>
<evidence type="ECO:0000256" key="1">
    <source>
        <dbReference type="ARBA" id="ARBA00022679"/>
    </source>
</evidence>
<dbReference type="GO" id="GO:0045547">
    <property type="term" value="F:ditrans,polycis-polyprenyl diphosphate synthase [(2E,6E)-farnesyl diphosphate specific] activity"/>
    <property type="evidence" value="ECO:0007669"/>
    <property type="project" value="TreeGrafter"/>
</dbReference>
<comment type="cofactor">
    <cofactor evidence="2">
        <name>Mg(2+)</name>
        <dbReference type="ChEBI" id="CHEBI:18420"/>
    </cofactor>
    <text evidence="2">Binds 2 magnesium ions per subunit.</text>
</comment>
<dbReference type="NCBIfam" id="TIGR00055">
    <property type="entry name" value="uppS"/>
    <property type="match status" value="1"/>
</dbReference>
<reference evidence="3 4" key="1">
    <citation type="submission" date="2016-11" db="EMBL/GenBank/DDBJ databases">
        <authorList>
            <person name="Jaros S."/>
            <person name="Januszkiewicz K."/>
            <person name="Wedrychowicz H."/>
        </authorList>
    </citation>
    <scope>NUCLEOTIDE SEQUENCE [LARGE SCALE GENOMIC DNA]</scope>
    <source>
        <strain evidence="3 4">DSM 17918</strain>
    </source>
</reference>
<keyword evidence="1 2" id="KW-0808">Transferase</keyword>
<comment type="similarity">
    <text evidence="2">Belongs to the UPP synthase family.</text>
</comment>
<feature type="binding site" evidence="2">
    <location>
        <begin position="195"/>
        <end position="197"/>
    </location>
    <ligand>
        <name>substrate</name>
    </ligand>
</feature>
<dbReference type="GO" id="GO:0000287">
    <property type="term" value="F:magnesium ion binding"/>
    <property type="evidence" value="ECO:0007669"/>
    <property type="project" value="UniProtKB-UniRule"/>
</dbReference>
<dbReference type="Gene3D" id="3.40.1180.10">
    <property type="entry name" value="Decaprenyl diphosphate synthase-like"/>
    <property type="match status" value="1"/>
</dbReference>
<dbReference type="FunFam" id="3.40.1180.10:FF:000001">
    <property type="entry name" value="(2E,6E)-farnesyl-diphosphate-specific ditrans,polycis-undecaprenyl-diphosphate synthase"/>
    <property type="match status" value="1"/>
</dbReference>
<feature type="active site" evidence="2">
    <location>
        <position position="21"/>
    </location>
</feature>
<dbReference type="Proteomes" id="UP000184088">
    <property type="component" value="Unassembled WGS sequence"/>
</dbReference>
<dbReference type="EMBL" id="FQVH01000008">
    <property type="protein sequence ID" value="SHE93470.1"/>
    <property type="molecule type" value="Genomic_DNA"/>
</dbReference>
<dbReference type="PANTHER" id="PTHR10291">
    <property type="entry name" value="DEHYDRODOLICHYL DIPHOSPHATE SYNTHASE FAMILY MEMBER"/>
    <property type="match status" value="1"/>
</dbReference>
<feature type="binding site" evidence="2">
    <location>
        <begin position="22"/>
        <end position="25"/>
    </location>
    <ligand>
        <name>substrate</name>
    </ligand>
</feature>
<dbReference type="PANTHER" id="PTHR10291:SF0">
    <property type="entry name" value="DEHYDRODOLICHYL DIPHOSPHATE SYNTHASE 2"/>
    <property type="match status" value="1"/>
</dbReference>
<dbReference type="InterPro" id="IPR018520">
    <property type="entry name" value="UPP_synth-like_CS"/>
</dbReference>
<feature type="binding site" evidence="2">
    <location>
        <position position="26"/>
    </location>
    <ligand>
        <name>substrate</name>
    </ligand>
</feature>
<dbReference type="GO" id="GO:0016094">
    <property type="term" value="P:polyprenol biosynthetic process"/>
    <property type="evidence" value="ECO:0007669"/>
    <property type="project" value="TreeGrafter"/>
</dbReference>
<comment type="function">
    <text evidence="2">Catalyzes the condensation of isopentenyl diphosphate (IPP) with allylic pyrophosphates generating different type of terpenoids.</text>
</comment>
<protein>
    <recommendedName>
        <fullName evidence="2">Isoprenyl transferase</fullName>
        <ecNumber evidence="2">2.5.1.-</ecNumber>
    </recommendedName>
</protein>
<evidence type="ECO:0000256" key="2">
    <source>
        <dbReference type="HAMAP-Rule" id="MF_01139"/>
    </source>
</evidence>
<feature type="binding site" evidence="2">
    <location>
        <position position="38"/>
    </location>
    <ligand>
        <name>substrate</name>
    </ligand>
</feature>
<gene>
    <name evidence="3" type="ORF">SAMN02746089_01029</name>
</gene>
<feature type="binding site" evidence="2">
    <location>
        <position position="72"/>
    </location>
    <ligand>
        <name>substrate</name>
    </ligand>
</feature>
<dbReference type="InterPro" id="IPR036424">
    <property type="entry name" value="UPP_synth-like_sf"/>
</dbReference>
<accession>A0A1M4XJ86</accession>
<feature type="binding site" evidence="2">
    <location>
        <begin position="66"/>
        <end position="68"/>
    </location>
    <ligand>
        <name>substrate</name>
    </ligand>
</feature>
<feature type="active site" description="Proton acceptor" evidence="2">
    <location>
        <position position="69"/>
    </location>
</feature>
<feature type="binding site" evidence="2">
    <location>
        <position position="70"/>
    </location>
    <ligand>
        <name>substrate</name>
    </ligand>
</feature>
<dbReference type="CDD" id="cd00475">
    <property type="entry name" value="Cis_IPPS"/>
    <property type="match status" value="1"/>
</dbReference>
<sequence length="241" mass="27714">MDEMMGIDKSKLPKHIAIIMDGNGRWAQKRGMPRTAGHRAGIKTVKKVIEFCSQLGIEYLTLYAFSTENWKRPEKEVNALFKLLVYYLRREIDELDENNVRLNFIGDISSFDKDIRSEIDRAKTALADNDGLIVNLALNYGGRAEILNAVRGIVRDMKKLNITADEIDEALFSKYIYTAGMPDPDLLIRTGGEYRVSNFLLWQIAYSELWYTDVLWPDFSEKDLLSAIANYQDRNRRFGGL</sequence>
<dbReference type="AlphaFoldDB" id="A0A1M4XJ86"/>
<organism evidence="3 4">
    <name type="scientific">Caldanaerobius fijiensis DSM 17918</name>
    <dbReference type="NCBI Taxonomy" id="1121256"/>
    <lineage>
        <taxon>Bacteria</taxon>
        <taxon>Bacillati</taxon>
        <taxon>Bacillota</taxon>
        <taxon>Clostridia</taxon>
        <taxon>Thermoanaerobacterales</taxon>
        <taxon>Thermoanaerobacteraceae</taxon>
        <taxon>Caldanaerobius</taxon>
    </lineage>
</organism>
<dbReference type="HAMAP" id="MF_01139">
    <property type="entry name" value="ISPT"/>
    <property type="match status" value="1"/>
</dbReference>
<feature type="binding site" evidence="2">
    <location>
        <position position="21"/>
    </location>
    <ligand>
        <name>Mg(2+)</name>
        <dbReference type="ChEBI" id="CHEBI:18420"/>
    </ligand>
</feature>
<dbReference type="STRING" id="1121256.SAMN02746089_01029"/>
<dbReference type="NCBIfam" id="NF011405">
    <property type="entry name" value="PRK14830.1"/>
    <property type="match status" value="1"/>
</dbReference>
<dbReference type="EC" id="2.5.1.-" evidence="2"/>
<keyword evidence="2" id="KW-0460">Magnesium</keyword>
<feature type="binding site" evidence="2">
    <location>
        <position position="34"/>
    </location>
    <ligand>
        <name>substrate</name>
    </ligand>
</feature>
<keyword evidence="2" id="KW-0479">Metal-binding</keyword>
<feature type="binding site" evidence="2">
    <location>
        <position position="189"/>
    </location>
    <ligand>
        <name>substrate</name>
    </ligand>
</feature>
<dbReference type="InterPro" id="IPR001441">
    <property type="entry name" value="UPP_synth-like"/>
</dbReference>
<feature type="binding site" evidence="2">
    <location>
        <position position="208"/>
    </location>
    <ligand>
        <name>Mg(2+)</name>
        <dbReference type="ChEBI" id="CHEBI:18420"/>
    </ligand>
</feature>
<dbReference type="PROSITE" id="PS01066">
    <property type="entry name" value="UPP_SYNTHASE"/>
    <property type="match status" value="1"/>
</dbReference>
<evidence type="ECO:0000313" key="3">
    <source>
        <dbReference type="EMBL" id="SHE93470.1"/>
    </source>
</evidence>
<proteinExistence type="inferred from homology"/>
<keyword evidence="4" id="KW-1185">Reference proteome</keyword>
<comment type="subunit">
    <text evidence="2">Homodimer.</text>
</comment>